<evidence type="ECO:0000256" key="1">
    <source>
        <dbReference type="ARBA" id="ARBA00004651"/>
    </source>
</evidence>
<keyword evidence="2" id="KW-1003">Cell membrane</keyword>
<evidence type="ECO:0000256" key="4">
    <source>
        <dbReference type="ARBA" id="ARBA00022989"/>
    </source>
</evidence>
<sequence length="443" mass="48075">MQPEMVRKNHMDVEWHEYTDANGQNTPVINASITEKASIIGRVGIMFLSCGTGAWRVRSSMNALAEAMGITCTADIGLMSIEYTCFDGENGFTQSLCLTNTGVNTSKLNRLEHFIRNFETEGKNMSGEELHSYLDEIERIHGLYSPAALGLAAAIACCGFTFLLGGGPVEMFCAFIGAGLGNFLRCKLTKHHFTLFLGIVTSVSLACFVYAGLLKLGEILFGISIQHEAGYICAMLFIIPGFPFITSGIDLAKLDMRSGMERLTYALIIVLVATMSAWIMAMLLHLQPVDFIKIHMSAAMWILTRLIASFFGVFGFSIMFNSPVRLACSTAVLGAIANTLRLELVDLATLPPAVAAFIGALTAGLLASLLKNKVGYPRISVTVPSIVIMVPGLYLYRGFYNLGIMSLSLSASWFAAALLIIAALPLGLIFARILTDKAFRYCT</sequence>
<comment type="similarity">
    <text evidence="6">Belongs to the ThrE exporter (TC 2.A.79) family.</text>
</comment>
<evidence type="ECO:0000256" key="3">
    <source>
        <dbReference type="ARBA" id="ARBA00022692"/>
    </source>
</evidence>
<evidence type="ECO:0000313" key="11">
    <source>
        <dbReference type="Proteomes" id="UP000652847"/>
    </source>
</evidence>
<evidence type="ECO:0000256" key="2">
    <source>
        <dbReference type="ARBA" id="ARBA00022475"/>
    </source>
</evidence>
<organism evidence="10 11">
    <name type="scientific">Blautia segnis</name>
    <dbReference type="NCBI Taxonomy" id="2763030"/>
    <lineage>
        <taxon>Bacteria</taxon>
        <taxon>Bacillati</taxon>
        <taxon>Bacillota</taxon>
        <taxon>Clostridia</taxon>
        <taxon>Lachnospirales</taxon>
        <taxon>Lachnospiraceae</taxon>
        <taxon>Blautia</taxon>
    </lineage>
</organism>
<reference evidence="10 11" key="1">
    <citation type="submission" date="2020-08" db="EMBL/GenBank/DDBJ databases">
        <title>Genome public.</title>
        <authorList>
            <person name="Liu C."/>
            <person name="Sun Q."/>
        </authorList>
    </citation>
    <scope>NUCLEOTIDE SEQUENCE [LARGE SCALE GENOMIC DNA]</scope>
    <source>
        <strain evidence="10 11">BX17</strain>
    </source>
</reference>
<dbReference type="Pfam" id="PF12821">
    <property type="entry name" value="ThrE_2"/>
    <property type="match status" value="1"/>
</dbReference>
<dbReference type="GO" id="GO:0005886">
    <property type="term" value="C:plasma membrane"/>
    <property type="evidence" value="ECO:0007669"/>
    <property type="project" value="UniProtKB-SubCell"/>
</dbReference>
<evidence type="ECO:0000259" key="9">
    <source>
        <dbReference type="Pfam" id="PF12821"/>
    </source>
</evidence>
<dbReference type="InterPro" id="IPR050539">
    <property type="entry name" value="ThrE_Dicarb/AminoAcid_Exp"/>
</dbReference>
<dbReference type="RefSeq" id="WP_186901868.1">
    <property type="nucleotide sequence ID" value="NZ_JACOOT010000039.1"/>
</dbReference>
<comment type="subcellular location">
    <subcellularLocation>
        <location evidence="1">Cell membrane</location>
        <topology evidence="1">Multi-pass membrane protein</topology>
    </subcellularLocation>
</comment>
<evidence type="ECO:0000256" key="5">
    <source>
        <dbReference type="ARBA" id="ARBA00023136"/>
    </source>
</evidence>
<dbReference type="PANTHER" id="PTHR34390">
    <property type="entry name" value="UPF0442 PROTEIN YJJB-RELATED"/>
    <property type="match status" value="1"/>
</dbReference>
<feature type="transmembrane region" description="Helical" evidence="7">
    <location>
        <begin position="263"/>
        <end position="286"/>
    </location>
</feature>
<dbReference type="InterPro" id="IPR010619">
    <property type="entry name" value="ThrE-like_N"/>
</dbReference>
<feature type="transmembrane region" description="Helical" evidence="7">
    <location>
        <begin position="229"/>
        <end position="251"/>
    </location>
</feature>
<gene>
    <name evidence="10" type="ORF">H8S54_16645</name>
</gene>
<protein>
    <submittedName>
        <fullName evidence="10">Threonine/serine exporter family protein</fullName>
    </submittedName>
</protein>
<feature type="transmembrane region" description="Helical" evidence="7">
    <location>
        <begin position="411"/>
        <end position="431"/>
    </location>
</feature>
<proteinExistence type="inferred from homology"/>
<evidence type="ECO:0000256" key="6">
    <source>
        <dbReference type="ARBA" id="ARBA00034125"/>
    </source>
</evidence>
<feature type="domain" description="Threonine/Serine exporter ThrE" evidence="9">
    <location>
        <begin position="306"/>
        <end position="432"/>
    </location>
</feature>
<accession>A0A8I0DSL9</accession>
<feature type="transmembrane region" description="Helical" evidence="7">
    <location>
        <begin position="350"/>
        <end position="369"/>
    </location>
</feature>
<feature type="transmembrane region" description="Helical" evidence="7">
    <location>
        <begin position="193"/>
        <end position="213"/>
    </location>
</feature>
<dbReference type="GO" id="GO:0015744">
    <property type="term" value="P:succinate transport"/>
    <property type="evidence" value="ECO:0007669"/>
    <property type="project" value="TreeGrafter"/>
</dbReference>
<dbReference type="Proteomes" id="UP000652847">
    <property type="component" value="Unassembled WGS sequence"/>
</dbReference>
<feature type="transmembrane region" description="Helical" evidence="7">
    <location>
        <begin position="298"/>
        <end position="319"/>
    </location>
</feature>
<feature type="transmembrane region" description="Helical" evidence="7">
    <location>
        <begin position="143"/>
        <end position="163"/>
    </location>
</feature>
<dbReference type="Pfam" id="PF06738">
    <property type="entry name" value="ThrE"/>
    <property type="match status" value="1"/>
</dbReference>
<evidence type="ECO:0000259" key="8">
    <source>
        <dbReference type="Pfam" id="PF06738"/>
    </source>
</evidence>
<keyword evidence="4 7" id="KW-1133">Transmembrane helix</keyword>
<evidence type="ECO:0000256" key="7">
    <source>
        <dbReference type="SAM" id="Phobius"/>
    </source>
</evidence>
<dbReference type="InterPro" id="IPR024528">
    <property type="entry name" value="ThrE_2"/>
</dbReference>
<evidence type="ECO:0000313" key="10">
    <source>
        <dbReference type="EMBL" id="MBC5652686.1"/>
    </source>
</evidence>
<keyword evidence="11" id="KW-1185">Reference proteome</keyword>
<feature type="domain" description="Threonine/serine exporter-like N-terminal" evidence="8">
    <location>
        <begin position="39"/>
        <end position="283"/>
    </location>
</feature>
<comment type="caution">
    <text evidence="10">The sequence shown here is derived from an EMBL/GenBank/DDBJ whole genome shotgun (WGS) entry which is preliminary data.</text>
</comment>
<feature type="transmembrane region" description="Helical" evidence="7">
    <location>
        <begin position="381"/>
        <end position="399"/>
    </location>
</feature>
<dbReference type="GO" id="GO:0022857">
    <property type="term" value="F:transmembrane transporter activity"/>
    <property type="evidence" value="ECO:0007669"/>
    <property type="project" value="InterPro"/>
</dbReference>
<keyword evidence="3 7" id="KW-0812">Transmembrane</keyword>
<name>A0A8I0DSL9_9FIRM</name>
<dbReference type="PANTHER" id="PTHR34390:SF2">
    <property type="entry name" value="SUCCINATE TRANSPORTER SUBUNIT YJJP-RELATED"/>
    <property type="match status" value="1"/>
</dbReference>
<keyword evidence="5 7" id="KW-0472">Membrane</keyword>
<dbReference type="AlphaFoldDB" id="A0A8I0DSL9"/>
<dbReference type="EMBL" id="JACOOT010000039">
    <property type="protein sequence ID" value="MBC5652686.1"/>
    <property type="molecule type" value="Genomic_DNA"/>
</dbReference>